<name>A0A5A7RGA7_STRAF</name>
<dbReference type="OrthoDB" id="5862at2759"/>
<proteinExistence type="predicted"/>
<protein>
    <submittedName>
        <fullName evidence="3">ABC-type Co2+ transport system</fullName>
    </submittedName>
</protein>
<evidence type="ECO:0000313" key="4">
    <source>
        <dbReference type="Proteomes" id="UP000325081"/>
    </source>
</evidence>
<feature type="transmembrane region" description="Helical" evidence="2">
    <location>
        <begin position="409"/>
        <end position="429"/>
    </location>
</feature>
<feature type="compositionally biased region" description="Acidic residues" evidence="1">
    <location>
        <begin position="381"/>
        <end position="393"/>
    </location>
</feature>
<feature type="region of interest" description="Disordered" evidence="1">
    <location>
        <begin position="355"/>
        <end position="394"/>
    </location>
</feature>
<reference evidence="4" key="1">
    <citation type="journal article" date="2019" name="Curr. Biol.">
        <title>Genome Sequence of Striga asiatica Provides Insight into the Evolution of Plant Parasitism.</title>
        <authorList>
            <person name="Yoshida S."/>
            <person name="Kim S."/>
            <person name="Wafula E.K."/>
            <person name="Tanskanen J."/>
            <person name="Kim Y.M."/>
            <person name="Honaas L."/>
            <person name="Yang Z."/>
            <person name="Spallek T."/>
            <person name="Conn C.E."/>
            <person name="Ichihashi Y."/>
            <person name="Cheong K."/>
            <person name="Cui S."/>
            <person name="Der J.P."/>
            <person name="Gundlach H."/>
            <person name="Jiao Y."/>
            <person name="Hori C."/>
            <person name="Ishida J.K."/>
            <person name="Kasahara H."/>
            <person name="Kiba T."/>
            <person name="Kim M.S."/>
            <person name="Koo N."/>
            <person name="Laohavisit A."/>
            <person name="Lee Y.H."/>
            <person name="Lumba S."/>
            <person name="McCourt P."/>
            <person name="Mortimer J.C."/>
            <person name="Mutuku J.M."/>
            <person name="Nomura T."/>
            <person name="Sasaki-Sekimoto Y."/>
            <person name="Seto Y."/>
            <person name="Wang Y."/>
            <person name="Wakatake T."/>
            <person name="Sakakibara H."/>
            <person name="Demura T."/>
            <person name="Yamaguchi S."/>
            <person name="Yoneyama K."/>
            <person name="Manabe R.I."/>
            <person name="Nelson D.C."/>
            <person name="Schulman A.H."/>
            <person name="Timko M.P."/>
            <person name="dePamphilis C.W."/>
            <person name="Choi D."/>
            <person name="Shirasu K."/>
        </authorList>
    </citation>
    <scope>NUCLEOTIDE SEQUENCE [LARGE SCALE GENOMIC DNA]</scope>
    <source>
        <strain evidence="4">cv. UVA1</strain>
    </source>
</reference>
<feature type="compositionally biased region" description="Basic residues" evidence="1">
    <location>
        <begin position="365"/>
        <end position="375"/>
    </location>
</feature>
<sequence>MVAPQYSILAQSFLEFDGFRASINSPKFQTRSEKFQSQQHTVEGEQEMRKRSTRKSSAAVLLATPLAPPSTAAPGKRSRSLSPAESPAVKFDFNLDGLAEIASALKKKKSNKNGSAVASNSKRMQPTGFSNSPPRSLKSVNTISDLKDLASSNLESIKRQLELSHSEILKDIEASESRLQKRFKIQTQACQQVIDEAEKEYKKIFERINEGREAMKFVKHPSPSLQKLQRKALLYLGVDLGSHQMLLEVAESSTMAFFIPVISLEMEITIHWWWLSDVILEGDKLRSISTNHLSTHVPKRELSWRVMGIITLARTPPLPLPPSLTSSKYRTHVLIHSSTQSKSFKHVGSISATLNSPKGFGPKPNKIKNSKKLKKNKYESQEEDEEEEEDDREEGVIPEIVTNRMISRMGFSVGIPLFIGLLFFPFFYYLKVGLKIDVPTWVPFIVSFVFFGAALLGVSYGIVSASWEPLREGSLLGWNEARKNWPVFWGSIWGGSKNKS</sequence>
<dbReference type="AlphaFoldDB" id="A0A5A7RGA7"/>
<accession>A0A5A7RGA7</accession>
<keyword evidence="4" id="KW-1185">Reference proteome</keyword>
<dbReference type="EMBL" id="BKCP01012625">
    <property type="protein sequence ID" value="GER56243.1"/>
    <property type="molecule type" value="Genomic_DNA"/>
</dbReference>
<dbReference type="Pfam" id="PF11947">
    <property type="entry name" value="DUF3464"/>
    <property type="match status" value="1"/>
</dbReference>
<feature type="compositionally biased region" description="Low complexity" evidence="1">
    <location>
        <begin position="56"/>
        <end position="74"/>
    </location>
</feature>
<feature type="non-terminal residue" evidence="3">
    <location>
        <position position="500"/>
    </location>
</feature>
<evidence type="ECO:0000313" key="3">
    <source>
        <dbReference type="EMBL" id="GER56243.1"/>
    </source>
</evidence>
<evidence type="ECO:0000256" key="1">
    <source>
        <dbReference type="SAM" id="MobiDB-lite"/>
    </source>
</evidence>
<dbReference type="Proteomes" id="UP000325081">
    <property type="component" value="Unassembled WGS sequence"/>
</dbReference>
<dbReference type="InterPro" id="IPR021855">
    <property type="entry name" value="PAM68-like"/>
</dbReference>
<feature type="transmembrane region" description="Helical" evidence="2">
    <location>
        <begin position="441"/>
        <end position="463"/>
    </location>
</feature>
<feature type="region of interest" description="Disordered" evidence="1">
    <location>
        <begin position="109"/>
        <end position="137"/>
    </location>
</feature>
<feature type="compositionally biased region" description="Polar residues" evidence="1">
    <location>
        <begin position="123"/>
        <end position="137"/>
    </location>
</feature>
<gene>
    <name evidence="3" type="ORF">STAS_33964</name>
</gene>
<feature type="compositionally biased region" description="Low complexity" evidence="1">
    <location>
        <begin position="112"/>
        <end position="122"/>
    </location>
</feature>
<dbReference type="PANTHER" id="PTHR34575:SF1">
    <property type="entry name" value="PROTEIN PAM68, CHLOROPLASTIC"/>
    <property type="match status" value="1"/>
</dbReference>
<keyword evidence="2" id="KW-1133">Transmembrane helix</keyword>
<keyword evidence="2" id="KW-0812">Transmembrane</keyword>
<feature type="region of interest" description="Disordered" evidence="1">
    <location>
        <begin position="30"/>
        <end position="84"/>
    </location>
</feature>
<organism evidence="3 4">
    <name type="scientific">Striga asiatica</name>
    <name type="common">Asiatic witchweed</name>
    <name type="synonym">Buchnera asiatica</name>
    <dbReference type="NCBI Taxonomy" id="4170"/>
    <lineage>
        <taxon>Eukaryota</taxon>
        <taxon>Viridiplantae</taxon>
        <taxon>Streptophyta</taxon>
        <taxon>Embryophyta</taxon>
        <taxon>Tracheophyta</taxon>
        <taxon>Spermatophyta</taxon>
        <taxon>Magnoliopsida</taxon>
        <taxon>eudicotyledons</taxon>
        <taxon>Gunneridae</taxon>
        <taxon>Pentapetalae</taxon>
        <taxon>asterids</taxon>
        <taxon>lamiids</taxon>
        <taxon>Lamiales</taxon>
        <taxon>Orobanchaceae</taxon>
        <taxon>Buchnereae</taxon>
        <taxon>Striga</taxon>
    </lineage>
</organism>
<keyword evidence="2" id="KW-0472">Membrane</keyword>
<evidence type="ECO:0000256" key="2">
    <source>
        <dbReference type="SAM" id="Phobius"/>
    </source>
</evidence>
<feature type="compositionally biased region" description="Polar residues" evidence="1">
    <location>
        <begin position="30"/>
        <end position="41"/>
    </location>
</feature>
<comment type="caution">
    <text evidence="3">The sequence shown here is derived from an EMBL/GenBank/DDBJ whole genome shotgun (WGS) entry which is preliminary data.</text>
</comment>
<dbReference type="PANTHER" id="PTHR34575">
    <property type="entry name" value="PROTEIN PAM68, CHLOROPLASTIC"/>
    <property type="match status" value="1"/>
</dbReference>